<sequence length="580" mass="64885">MDYSRPGCFINLPQIARLYTRPGGPISPLPSADRKTSTCEQCVIEAEEASIHLPLARGVTEANQAEVKGAHFTVNSPYLYKPWWCTGQTTRLPSKRGGTDSQRVSLPGFSRVGIVPDGPSGRRVFSGVSRFWRHSILTALYLHRLLRPIKMPLFRNASCQSVVSVLEHTSARPTKYRLVIDISPYRTDIVKRREKIEVRHAGSFWSRASNHSLDDVTRRWKKPLSVLPFSPTPHFSVNVCVFFSLARRVGDVTKMVSAACGPVAARERKREREREWKAACVPWPRDATRTAVSSSSFQCKLRTNTGPAWQKNISGKMSALLECFFFFCACATILTASTAGAVAIREYSGLFLELWRLRSPLSRIHGVPLSVLSYETKHVSQFRTQLRTKVQYSEFFNVGHKLTWDTAAWDSAMTSEGHVHQSARHCPKTHAVSGHVNYLLNGVFRLLASHLGEPDSIPGGFTPQIFACGDRAGRCRWSAGFLGGLPFPQPLHYGAAPYSFQSPSSALKTSMLRVKSLHFPYTIEKKTEDRRTNKSLHHFIAIVFAGAELDVRRRPIMSHTCSMELRSGDLTDQGSMPNPV</sequence>
<evidence type="ECO:0000313" key="1">
    <source>
        <dbReference type="EMBL" id="KAJ8871170.1"/>
    </source>
</evidence>
<accession>A0ABQ9GFK0</accession>
<dbReference type="Proteomes" id="UP001159363">
    <property type="component" value="Chromosome 11"/>
</dbReference>
<protein>
    <submittedName>
        <fullName evidence="1">Uncharacterized protein</fullName>
    </submittedName>
</protein>
<comment type="caution">
    <text evidence="1">The sequence shown here is derived from an EMBL/GenBank/DDBJ whole genome shotgun (WGS) entry which is preliminary data.</text>
</comment>
<organism evidence="1 2">
    <name type="scientific">Dryococelus australis</name>
    <dbReference type="NCBI Taxonomy" id="614101"/>
    <lineage>
        <taxon>Eukaryota</taxon>
        <taxon>Metazoa</taxon>
        <taxon>Ecdysozoa</taxon>
        <taxon>Arthropoda</taxon>
        <taxon>Hexapoda</taxon>
        <taxon>Insecta</taxon>
        <taxon>Pterygota</taxon>
        <taxon>Neoptera</taxon>
        <taxon>Polyneoptera</taxon>
        <taxon>Phasmatodea</taxon>
        <taxon>Verophasmatodea</taxon>
        <taxon>Anareolatae</taxon>
        <taxon>Phasmatidae</taxon>
        <taxon>Eurycanthinae</taxon>
        <taxon>Dryococelus</taxon>
    </lineage>
</organism>
<keyword evidence="2" id="KW-1185">Reference proteome</keyword>
<reference evidence="1 2" key="1">
    <citation type="submission" date="2023-02" db="EMBL/GenBank/DDBJ databases">
        <title>LHISI_Scaffold_Assembly.</title>
        <authorList>
            <person name="Stuart O.P."/>
            <person name="Cleave R."/>
            <person name="Magrath M.J.L."/>
            <person name="Mikheyev A.S."/>
        </authorList>
    </citation>
    <scope>NUCLEOTIDE SEQUENCE [LARGE SCALE GENOMIC DNA]</scope>
    <source>
        <strain evidence="1">Daus_M_001</strain>
        <tissue evidence="1">Leg muscle</tissue>
    </source>
</reference>
<gene>
    <name evidence="1" type="ORF">PR048_027476</name>
</gene>
<proteinExistence type="predicted"/>
<dbReference type="EMBL" id="JARBHB010000012">
    <property type="protein sequence ID" value="KAJ8871170.1"/>
    <property type="molecule type" value="Genomic_DNA"/>
</dbReference>
<evidence type="ECO:0000313" key="2">
    <source>
        <dbReference type="Proteomes" id="UP001159363"/>
    </source>
</evidence>
<name>A0ABQ9GFK0_9NEOP</name>